<dbReference type="AlphaFoldDB" id="A0A3N4LWR9"/>
<sequence>MLHKARQAKLLLQQKNQDIDRVELAKLIDSLERFALNTDKDLQLERDILRKWQQAQKLAAPITRKELSTEEGTVFDGIVLHQLYLQRYLAEKKKAAAWEAREASAQRMSQPLSRKNKGKATQPHKVSVHFEESEGSSTAEESLDESGYEMEDWGSDVEASLDPDSSVESVIMVATPCL</sequence>
<dbReference type="Proteomes" id="UP000267821">
    <property type="component" value="Unassembled WGS sequence"/>
</dbReference>
<organism evidence="2 3">
    <name type="scientific">Terfezia boudieri ATCC MYA-4762</name>
    <dbReference type="NCBI Taxonomy" id="1051890"/>
    <lineage>
        <taxon>Eukaryota</taxon>
        <taxon>Fungi</taxon>
        <taxon>Dikarya</taxon>
        <taxon>Ascomycota</taxon>
        <taxon>Pezizomycotina</taxon>
        <taxon>Pezizomycetes</taxon>
        <taxon>Pezizales</taxon>
        <taxon>Pezizaceae</taxon>
        <taxon>Terfezia</taxon>
    </lineage>
</organism>
<feature type="compositionally biased region" description="Acidic residues" evidence="1">
    <location>
        <begin position="141"/>
        <end position="161"/>
    </location>
</feature>
<evidence type="ECO:0000313" key="3">
    <source>
        <dbReference type="Proteomes" id="UP000267821"/>
    </source>
</evidence>
<reference evidence="2 3" key="1">
    <citation type="journal article" date="2018" name="Nat. Ecol. Evol.">
        <title>Pezizomycetes genomes reveal the molecular basis of ectomycorrhizal truffle lifestyle.</title>
        <authorList>
            <person name="Murat C."/>
            <person name="Payen T."/>
            <person name="Noel B."/>
            <person name="Kuo A."/>
            <person name="Morin E."/>
            <person name="Chen J."/>
            <person name="Kohler A."/>
            <person name="Krizsan K."/>
            <person name="Balestrini R."/>
            <person name="Da Silva C."/>
            <person name="Montanini B."/>
            <person name="Hainaut M."/>
            <person name="Levati E."/>
            <person name="Barry K.W."/>
            <person name="Belfiori B."/>
            <person name="Cichocki N."/>
            <person name="Clum A."/>
            <person name="Dockter R.B."/>
            <person name="Fauchery L."/>
            <person name="Guy J."/>
            <person name="Iotti M."/>
            <person name="Le Tacon F."/>
            <person name="Lindquist E.A."/>
            <person name="Lipzen A."/>
            <person name="Malagnac F."/>
            <person name="Mello A."/>
            <person name="Molinier V."/>
            <person name="Miyauchi S."/>
            <person name="Poulain J."/>
            <person name="Riccioni C."/>
            <person name="Rubini A."/>
            <person name="Sitrit Y."/>
            <person name="Splivallo R."/>
            <person name="Traeger S."/>
            <person name="Wang M."/>
            <person name="Zifcakova L."/>
            <person name="Wipf D."/>
            <person name="Zambonelli A."/>
            <person name="Paolocci F."/>
            <person name="Nowrousian M."/>
            <person name="Ottonello S."/>
            <person name="Baldrian P."/>
            <person name="Spatafora J.W."/>
            <person name="Henrissat B."/>
            <person name="Nagy L.G."/>
            <person name="Aury J.M."/>
            <person name="Wincker P."/>
            <person name="Grigoriev I.V."/>
            <person name="Bonfante P."/>
            <person name="Martin F.M."/>
        </authorList>
    </citation>
    <scope>NUCLEOTIDE SEQUENCE [LARGE SCALE GENOMIC DNA]</scope>
    <source>
        <strain evidence="2 3">ATCC MYA-4762</strain>
    </source>
</reference>
<accession>A0A3N4LWR9</accession>
<dbReference type="OrthoDB" id="5470835at2759"/>
<evidence type="ECO:0000313" key="2">
    <source>
        <dbReference type="EMBL" id="RPB27307.1"/>
    </source>
</evidence>
<keyword evidence="3" id="KW-1185">Reference proteome</keyword>
<gene>
    <name evidence="2" type="ORF">L211DRAFT_846138</name>
</gene>
<dbReference type="EMBL" id="ML121531">
    <property type="protein sequence ID" value="RPB27307.1"/>
    <property type="molecule type" value="Genomic_DNA"/>
</dbReference>
<feature type="region of interest" description="Disordered" evidence="1">
    <location>
        <begin position="100"/>
        <end position="165"/>
    </location>
</feature>
<name>A0A3N4LWR9_9PEZI</name>
<evidence type="ECO:0000256" key="1">
    <source>
        <dbReference type="SAM" id="MobiDB-lite"/>
    </source>
</evidence>
<proteinExistence type="predicted"/>
<protein>
    <submittedName>
        <fullName evidence="2">Uncharacterized protein</fullName>
    </submittedName>
</protein>
<dbReference type="InParanoid" id="A0A3N4LWR9"/>